<reference evidence="1" key="1">
    <citation type="submission" date="2023-04" db="EMBL/GenBank/DDBJ databases">
        <title>Ambrosiozyma monospora NBRC 10751.</title>
        <authorList>
            <person name="Ichikawa N."/>
            <person name="Sato H."/>
            <person name="Tonouchi N."/>
        </authorList>
    </citation>
    <scope>NUCLEOTIDE SEQUENCE</scope>
    <source>
        <strain evidence="1">NBRC 10751</strain>
    </source>
</reference>
<proteinExistence type="predicted"/>
<comment type="caution">
    <text evidence="1">The sequence shown here is derived from an EMBL/GenBank/DDBJ whole genome shotgun (WGS) entry which is preliminary data.</text>
</comment>
<dbReference type="EMBL" id="BSXS01007275">
    <property type="protein sequence ID" value="GME88156.1"/>
    <property type="molecule type" value="Genomic_DNA"/>
</dbReference>
<protein>
    <submittedName>
        <fullName evidence="1">Unnamed protein product</fullName>
    </submittedName>
</protein>
<accession>A0ACB5TGB2</accession>
<sequence length="275" mass="31062">MDPWSAIAGGAKILSQDVTYAQVLAAKKALTVMADHKDLLVQLCLNCANNDSLQIKQLLSEDKSVLDQMDTQGLTPLIYAICFNNKECADILLAFGANPNRADHLVGWTPIMWAVYFDYQSIVEQLLSCNADPKLKSEKTKKCALDFLKPDTPMYDYFKSHNYLNQPQITDDDTFYKKNIVSTAEEEDAFQAQLKLQTASYAKLSVSDDALKSHKRGKSSTKFVSEESLDLHGSYDEQFDFNVLLPKQYKKFNDESMPMPKLTVLTWLRCSLIIS</sequence>
<gene>
    <name evidence="1" type="ORF">Amon02_000832000</name>
</gene>
<name>A0ACB5TGB2_AMBMO</name>
<dbReference type="Proteomes" id="UP001165064">
    <property type="component" value="Unassembled WGS sequence"/>
</dbReference>
<evidence type="ECO:0000313" key="2">
    <source>
        <dbReference type="Proteomes" id="UP001165064"/>
    </source>
</evidence>
<keyword evidence="2" id="KW-1185">Reference proteome</keyword>
<evidence type="ECO:0000313" key="1">
    <source>
        <dbReference type="EMBL" id="GME88156.1"/>
    </source>
</evidence>
<organism evidence="1 2">
    <name type="scientific">Ambrosiozyma monospora</name>
    <name type="common">Yeast</name>
    <name type="synonym">Endomycopsis monosporus</name>
    <dbReference type="NCBI Taxonomy" id="43982"/>
    <lineage>
        <taxon>Eukaryota</taxon>
        <taxon>Fungi</taxon>
        <taxon>Dikarya</taxon>
        <taxon>Ascomycota</taxon>
        <taxon>Saccharomycotina</taxon>
        <taxon>Pichiomycetes</taxon>
        <taxon>Pichiales</taxon>
        <taxon>Pichiaceae</taxon>
        <taxon>Ambrosiozyma</taxon>
    </lineage>
</organism>